<keyword evidence="4" id="KW-0067">ATP-binding</keyword>
<dbReference type="InterPro" id="IPR039421">
    <property type="entry name" value="Type_1_exporter"/>
</dbReference>
<accession>A0A161LF92</accession>
<feature type="transmembrane region" description="Helical" evidence="7">
    <location>
        <begin position="20"/>
        <end position="47"/>
    </location>
</feature>
<evidence type="ECO:0000256" key="6">
    <source>
        <dbReference type="ARBA" id="ARBA00023136"/>
    </source>
</evidence>
<evidence type="ECO:0000313" key="10">
    <source>
        <dbReference type="EMBL" id="GAT63207.1"/>
    </source>
</evidence>
<keyword evidence="5 7" id="KW-1133">Transmembrane helix</keyword>
<dbReference type="Pfam" id="PF00005">
    <property type="entry name" value="ABC_tran"/>
    <property type="match status" value="1"/>
</dbReference>
<feature type="transmembrane region" description="Helical" evidence="7">
    <location>
        <begin position="152"/>
        <end position="173"/>
    </location>
</feature>
<sequence length="576" mass="65502">MQNSRQILHSFSYFYRNRPLRLVGVFILTLLLGLNQGISIVMLIPLLSMLDKSSPASSHNQVADWMKGIGEKWNISFSLEFILICFVILLLIIALLGYLKSKWQSEYEQQFIHTLRSRLFRKIVLSDWQHLTGKSRHTHIQILSSEIPKLSVYYFALMNLITSLILIGANIALSFLVSVKFTFLVLLVGGICFLILKKFILRSLSLGGLNIGIFRQMSKQIDDFWTMVKQAKVHNAEAFYYQKYSEMNARMFSLQQKQNKNRALSQFVFTITGIIGLVVIIYTGYRVDSMPLTSIFVLILLFGRLFPLFTSCNNYLDMMATNLQSVNLVIATDNELEDKFFGELSVPPANGLSGNIRFEDITFAYRSGTPVFEKMRLEIPNCAITGIIGQSGKGKTTLLDLLTGLLQPTEGVILVGENQLQKDESANWRQHVGYLTQDVCFVDGTIRENLVWDTPYKVTDAQIMEMLSKVNALDIVLREKEGLSAKITNFQYHFSGGERQRLALARILLRFPKLLLLDEATSALDKKTEGHIMHCLSVLKKEITIVFVTHRESLMPYFDQIIDLDALVVKSVKSIN</sequence>
<feature type="transmembrane region" description="Helical" evidence="7">
    <location>
        <begin position="291"/>
        <end position="309"/>
    </location>
</feature>
<reference evidence="11" key="2">
    <citation type="journal article" date="2017" name="Genome Announc.">
        <title>Draft genome sequence of Paludibacter jiangxiensis NM7(T), a propionate-producing fermentative bacterium.</title>
        <authorList>
            <person name="Qiu Y.-L."/>
            <person name="Tourlousse D.M."/>
            <person name="Matsuura N."/>
            <person name="Ohashi A."/>
            <person name="Sekiguchi Y."/>
        </authorList>
    </citation>
    <scope>NUCLEOTIDE SEQUENCE [LARGE SCALE GENOMIC DNA]</scope>
    <source>
        <strain evidence="11">NM7</strain>
    </source>
</reference>
<dbReference type="Pfam" id="PF00664">
    <property type="entry name" value="ABC_membrane"/>
    <property type="match status" value="1"/>
</dbReference>
<evidence type="ECO:0000256" key="5">
    <source>
        <dbReference type="ARBA" id="ARBA00022989"/>
    </source>
</evidence>
<dbReference type="Proteomes" id="UP000076586">
    <property type="component" value="Unassembled WGS sequence"/>
</dbReference>
<evidence type="ECO:0000256" key="1">
    <source>
        <dbReference type="ARBA" id="ARBA00004651"/>
    </source>
</evidence>
<dbReference type="GO" id="GO:0034040">
    <property type="term" value="F:ATPase-coupled lipid transmembrane transporter activity"/>
    <property type="evidence" value="ECO:0007669"/>
    <property type="project" value="TreeGrafter"/>
</dbReference>
<dbReference type="PANTHER" id="PTHR24221:SF654">
    <property type="entry name" value="ATP-BINDING CASSETTE SUB-FAMILY B MEMBER 6"/>
    <property type="match status" value="1"/>
</dbReference>
<dbReference type="SUPFAM" id="SSF52540">
    <property type="entry name" value="P-loop containing nucleoside triphosphate hydrolases"/>
    <property type="match status" value="1"/>
</dbReference>
<name>A0A161LF92_9BACT</name>
<dbReference type="InterPro" id="IPR027417">
    <property type="entry name" value="P-loop_NTPase"/>
</dbReference>
<feature type="transmembrane region" description="Helical" evidence="7">
    <location>
        <begin position="75"/>
        <end position="99"/>
    </location>
</feature>
<dbReference type="SMART" id="SM00382">
    <property type="entry name" value="AAA"/>
    <property type="match status" value="1"/>
</dbReference>
<dbReference type="InterPro" id="IPR003439">
    <property type="entry name" value="ABC_transporter-like_ATP-bd"/>
</dbReference>
<keyword evidence="6 7" id="KW-0472">Membrane</keyword>
<dbReference type="AlphaFoldDB" id="A0A161LF92"/>
<dbReference type="Gene3D" id="1.20.1560.10">
    <property type="entry name" value="ABC transporter type 1, transmembrane domain"/>
    <property type="match status" value="1"/>
</dbReference>
<protein>
    <submittedName>
        <fullName evidence="10">ABC-type multidrug transport system</fullName>
    </submittedName>
</protein>
<dbReference type="EMBL" id="BDCR01000003">
    <property type="protein sequence ID" value="GAT63207.1"/>
    <property type="molecule type" value="Genomic_DNA"/>
</dbReference>
<evidence type="ECO:0000256" key="3">
    <source>
        <dbReference type="ARBA" id="ARBA00022741"/>
    </source>
</evidence>
<keyword evidence="2 7" id="KW-0812">Transmembrane</keyword>
<feature type="transmembrane region" description="Helical" evidence="7">
    <location>
        <begin position="179"/>
        <end position="196"/>
    </location>
</feature>
<dbReference type="GO" id="GO:0016887">
    <property type="term" value="F:ATP hydrolysis activity"/>
    <property type="evidence" value="ECO:0007669"/>
    <property type="project" value="InterPro"/>
</dbReference>
<feature type="domain" description="ABC transporter" evidence="8">
    <location>
        <begin position="356"/>
        <end position="575"/>
    </location>
</feature>
<keyword evidence="3" id="KW-0547">Nucleotide-binding</keyword>
<dbReference type="PROSITE" id="PS50929">
    <property type="entry name" value="ABC_TM1F"/>
    <property type="match status" value="1"/>
</dbReference>
<evidence type="ECO:0000313" key="11">
    <source>
        <dbReference type="Proteomes" id="UP000076586"/>
    </source>
</evidence>
<evidence type="ECO:0000256" key="7">
    <source>
        <dbReference type="SAM" id="Phobius"/>
    </source>
</evidence>
<dbReference type="PROSITE" id="PS50893">
    <property type="entry name" value="ABC_TRANSPORTER_2"/>
    <property type="match status" value="1"/>
</dbReference>
<dbReference type="RefSeq" id="WP_068704163.1">
    <property type="nucleotide sequence ID" value="NZ_BDCR01000003.1"/>
</dbReference>
<evidence type="ECO:0000256" key="2">
    <source>
        <dbReference type="ARBA" id="ARBA00022692"/>
    </source>
</evidence>
<comment type="caution">
    <text evidence="10">The sequence shown here is derived from an EMBL/GenBank/DDBJ whole genome shotgun (WGS) entry which is preliminary data.</text>
</comment>
<comment type="subcellular location">
    <subcellularLocation>
        <location evidence="1">Cell membrane</location>
        <topology evidence="1">Multi-pass membrane protein</topology>
    </subcellularLocation>
</comment>
<organism evidence="10 11">
    <name type="scientific">Paludibacter jiangxiensis</name>
    <dbReference type="NCBI Taxonomy" id="681398"/>
    <lineage>
        <taxon>Bacteria</taxon>
        <taxon>Pseudomonadati</taxon>
        <taxon>Bacteroidota</taxon>
        <taxon>Bacteroidia</taxon>
        <taxon>Bacteroidales</taxon>
        <taxon>Paludibacteraceae</taxon>
        <taxon>Paludibacter</taxon>
    </lineage>
</organism>
<dbReference type="OrthoDB" id="9762778at2"/>
<feature type="domain" description="ABC transmembrane type-1" evidence="9">
    <location>
        <begin position="26"/>
        <end position="321"/>
    </location>
</feature>
<reference evidence="11" key="1">
    <citation type="submission" date="2016-04" db="EMBL/GenBank/DDBJ databases">
        <title>Draft genome sequence of Paludibacter jiangxiensis strain NM7.</title>
        <authorList>
            <person name="Qiu Y."/>
            <person name="Matsuura N."/>
            <person name="Ohashi A."/>
            <person name="Tourlousse M.D."/>
            <person name="Sekiguchi Y."/>
        </authorList>
    </citation>
    <scope>NUCLEOTIDE SEQUENCE [LARGE SCALE GENOMIC DNA]</scope>
    <source>
        <strain evidence="11">NM7</strain>
    </source>
</reference>
<dbReference type="PROSITE" id="PS00211">
    <property type="entry name" value="ABC_TRANSPORTER_1"/>
    <property type="match status" value="1"/>
</dbReference>
<dbReference type="GO" id="GO:0140359">
    <property type="term" value="F:ABC-type transporter activity"/>
    <property type="evidence" value="ECO:0007669"/>
    <property type="project" value="InterPro"/>
</dbReference>
<dbReference type="InterPro" id="IPR017871">
    <property type="entry name" value="ABC_transporter-like_CS"/>
</dbReference>
<dbReference type="STRING" id="681398.PJIAN_3522"/>
<dbReference type="PANTHER" id="PTHR24221">
    <property type="entry name" value="ATP-BINDING CASSETTE SUB-FAMILY B"/>
    <property type="match status" value="1"/>
</dbReference>
<dbReference type="InterPro" id="IPR003593">
    <property type="entry name" value="AAA+_ATPase"/>
</dbReference>
<dbReference type="GO" id="GO:0005886">
    <property type="term" value="C:plasma membrane"/>
    <property type="evidence" value="ECO:0007669"/>
    <property type="project" value="UniProtKB-SubCell"/>
</dbReference>
<feature type="transmembrane region" description="Helical" evidence="7">
    <location>
        <begin position="263"/>
        <end position="285"/>
    </location>
</feature>
<gene>
    <name evidence="10" type="ORF">PJIAN_3522</name>
</gene>
<dbReference type="Gene3D" id="3.40.50.300">
    <property type="entry name" value="P-loop containing nucleotide triphosphate hydrolases"/>
    <property type="match status" value="1"/>
</dbReference>
<evidence type="ECO:0000259" key="8">
    <source>
        <dbReference type="PROSITE" id="PS50893"/>
    </source>
</evidence>
<dbReference type="SUPFAM" id="SSF90123">
    <property type="entry name" value="ABC transporter transmembrane region"/>
    <property type="match status" value="1"/>
</dbReference>
<proteinExistence type="predicted"/>
<keyword evidence="11" id="KW-1185">Reference proteome</keyword>
<dbReference type="GO" id="GO:0005524">
    <property type="term" value="F:ATP binding"/>
    <property type="evidence" value="ECO:0007669"/>
    <property type="project" value="UniProtKB-KW"/>
</dbReference>
<dbReference type="InterPro" id="IPR036640">
    <property type="entry name" value="ABC1_TM_sf"/>
</dbReference>
<evidence type="ECO:0000259" key="9">
    <source>
        <dbReference type="PROSITE" id="PS50929"/>
    </source>
</evidence>
<evidence type="ECO:0000256" key="4">
    <source>
        <dbReference type="ARBA" id="ARBA00022840"/>
    </source>
</evidence>
<dbReference type="InterPro" id="IPR011527">
    <property type="entry name" value="ABC1_TM_dom"/>
</dbReference>